<evidence type="ECO:0000313" key="14">
    <source>
        <dbReference type="EMBL" id="KAF9324334.1"/>
    </source>
</evidence>
<keyword evidence="11" id="KW-0175">Coiled coil</keyword>
<evidence type="ECO:0000256" key="5">
    <source>
        <dbReference type="ARBA" id="ARBA00022968"/>
    </source>
</evidence>
<evidence type="ECO:0000256" key="10">
    <source>
        <dbReference type="ARBA" id="ARBA00045670"/>
    </source>
</evidence>
<comment type="caution">
    <text evidence="14">The sequence shown here is derived from an EMBL/GenBank/DDBJ whole genome shotgun (WGS) entry which is preliminary data.</text>
</comment>
<dbReference type="AlphaFoldDB" id="A0A9P5SDY6"/>
<keyword evidence="4" id="KW-0256">Endoplasmic reticulum</keyword>
<dbReference type="InterPro" id="IPR007653">
    <property type="entry name" value="SPC3"/>
</dbReference>
<evidence type="ECO:0000256" key="12">
    <source>
        <dbReference type="SAM" id="MobiDB-lite"/>
    </source>
</evidence>
<evidence type="ECO:0000256" key="7">
    <source>
        <dbReference type="ARBA" id="ARBA00023136"/>
    </source>
</evidence>
<dbReference type="GO" id="GO:0005787">
    <property type="term" value="C:signal peptidase complex"/>
    <property type="evidence" value="ECO:0007669"/>
    <property type="project" value="InterPro"/>
</dbReference>
<keyword evidence="3 13" id="KW-0812">Transmembrane</keyword>
<dbReference type="PANTHER" id="PTHR12804">
    <property type="entry name" value="MICROSOMAL SIGNAL PEPTIDASE 23 KD SUBUNIT SPC22/23"/>
    <property type="match status" value="1"/>
</dbReference>
<evidence type="ECO:0000256" key="2">
    <source>
        <dbReference type="ARBA" id="ARBA00009289"/>
    </source>
</evidence>
<protein>
    <recommendedName>
        <fullName evidence="8">Signal peptidase complex subunit 3</fullName>
    </recommendedName>
    <alternativeName>
        <fullName evidence="9">Microsomal signal peptidase subunit 3</fullName>
    </alternativeName>
</protein>
<evidence type="ECO:0000256" key="1">
    <source>
        <dbReference type="ARBA" id="ARBA00004648"/>
    </source>
</evidence>
<dbReference type="Pfam" id="PF04573">
    <property type="entry name" value="SPC22"/>
    <property type="match status" value="1"/>
</dbReference>
<feature type="region of interest" description="Disordered" evidence="12">
    <location>
        <begin position="1"/>
        <end position="38"/>
    </location>
</feature>
<proteinExistence type="inferred from homology"/>
<comment type="similarity">
    <text evidence="2">Belongs to the SPCS3 family.</text>
</comment>
<keyword evidence="6 13" id="KW-1133">Transmembrane helix</keyword>
<evidence type="ECO:0000256" key="11">
    <source>
        <dbReference type="SAM" id="Coils"/>
    </source>
</evidence>
<feature type="coiled-coil region" evidence="11">
    <location>
        <begin position="313"/>
        <end position="340"/>
    </location>
</feature>
<gene>
    <name evidence="14" type="ORF">BG006_000647</name>
</gene>
<evidence type="ECO:0000256" key="6">
    <source>
        <dbReference type="ARBA" id="ARBA00022989"/>
    </source>
</evidence>
<dbReference type="EMBL" id="JAAAUY010001106">
    <property type="protein sequence ID" value="KAF9324334.1"/>
    <property type="molecule type" value="Genomic_DNA"/>
</dbReference>
<accession>A0A9P5SDY6</accession>
<evidence type="ECO:0000313" key="15">
    <source>
        <dbReference type="Proteomes" id="UP000696485"/>
    </source>
</evidence>
<dbReference type="GO" id="GO:0045047">
    <property type="term" value="P:protein targeting to ER"/>
    <property type="evidence" value="ECO:0007669"/>
    <property type="project" value="TreeGrafter"/>
</dbReference>
<organism evidence="14 15">
    <name type="scientific">Podila minutissima</name>
    <dbReference type="NCBI Taxonomy" id="64525"/>
    <lineage>
        <taxon>Eukaryota</taxon>
        <taxon>Fungi</taxon>
        <taxon>Fungi incertae sedis</taxon>
        <taxon>Mucoromycota</taxon>
        <taxon>Mortierellomycotina</taxon>
        <taxon>Mortierellomycetes</taxon>
        <taxon>Mortierellales</taxon>
        <taxon>Mortierellaceae</taxon>
        <taxon>Podila</taxon>
    </lineage>
</organism>
<comment type="function">
    <text evidence="10">Essential component of the signal peptidase complex (SPC) which catalyzes the cleavage of N-terminal signal sequences from nascent proteins as they are translocated into the lumen of the endoplasmic reticulum. Essential for the SPC catalytic activity, possibly by stabilizing and positioning the active center of the complex close to the lumenal surface. Essential for viability.</text>
</comment>
<comment type="subcellular location">
    <subcellularLocation>
        <location evidence="1">Endoplasmic reticulum membrane</location>
        <topology evidence="1">Single-pass type II membrane protein</topology>
    </subcellularLocation>
</comment>
<feature type="transmembrane region" description="Helical" evidence="13">
    <location>
        <begin position="372"/>
        <end position="395"/>
    </location>
</feature>
<dbReference type="GO" id="GO:0006465">
    <property type="term" value="P:signal peptide processing"/>
    <property type="evidence" value="ECO:0007669"/>
    <property type="project" value="InterPro"/>
</dbReference>
<evidence type="ECO:0000256" key="8">
    <source>
        <dbReference type="ARBA" id="ARBA00029556"/>
    </source>
</evidence>
<dbReference type="Proteomes" id="UP000696485">
    <property type="component" value="Unassembled WGS sequence"/>
</dbReference>
<name>A0A9P5SDY6_9FUNG</name>
<keyword evidence="7 13" id="KW-0472">Membrane</keyword>
<evidence type="ECO:0000256" key="9">
    <source>
        <dbReference type="ARBA" id="ARBA00033146"/>
    </source>
</evidence>
<keyword evidence="15" id="KW-1185">Reference proteome</keyword>
<evidence type="ECO:0000256" key="4">
    <source>
        <dbReference type="ARBA" id="ARBA00022824"/>
    </source>
</evidence>
<evidence type="ECO:0000256" key="13">
    <source>
        <dbReference type="SAM" id="Phobius"/>
    </source>
</evidence>
<dbReference type="PANTHER" id="PTHR12804:SF0">
    <property type="entry name" value="SIGNAL PEPTIDASE COMPLEX SUBUNIT 3"/>
    <property type="match status" value="1"/>
</dbReference>
<keyword evidence="5" id="KW-0735">Signal-anchor</keyword>
<sequence length="543" mass="60534">MSRSSHAHAASPYPALEDVDSGSDLSALPPRSPYRMLDGPDIENIEAYVQGFYESNEHDYEVAHTTLGRSTLASRRRPSFRALPCLPVTGASLTSSSALSASSPVHNPLLVTRCKTSRGDSAAFPTGQSTPTTPSSVFSMALRSPCSTLSCRFSARVDVAPRLSMDLAKSRSNTLGGDSSLFSSYMIHQESSRDFKEEYISEDEMKKGRQALNGHHLGRIRRSRSKLQRLDHGEVESEIRSPNGLANTPKTMTFRNWDRVLLDGSQGQGQGQGGARASPQEIVPRSRRHHLMEIRLDQTELAVQQLKTCVEDRVTLEDRFHRADRRLREHEERARDWEAKYLEMCHGKQHPSTSNATTDNSSMNSLQNRANAVMAFSVSAVFCLLGAIALSAFIIPSSPSGDVGLDSIKVVTGRYDKNWVDYKTRNNEFANTVMTIDADLSSLFHWNTKQLFVYAVAEYSTPTHSKNQIVLWDSIIKRKSDAVIRKKGIKNKYSLIDVNKKWTDINANVSLHWNIVPYVGFMTYGHSKASETYAFPLPSGIQK</sequence>
<reference evidence="14" key="1">
    <citation type="journal article" date="2020" name="Fungal Divers.">
        <title>Resolving the Mortierellaceae phylogeny through synthesis of multi-gene phylogenetics and phylogenomics.</title>
        <authorList>
            <person name="Vandepol N."/>
            <person name="Liber J."/>
            <person name="Desiro A."/>
            <person name="Na H."/>
            <person name="Kennedy M."/>
            <person name="Barry K."/>
            <person name="Grigoriev I.V."/>
            <person name="Miller A.N."/>
            <person name="O'Donnell K."/>
            <person name="Stajich J.E."/>
            <person name="Bonito G."/>
        </authorList>
    </citation>
    <scope>NUCLEOTIDE SEQUENCE</scope>
    <source>
        <strain evidence="14">NVP1</strain>
    </source>
</reference>
<evidence type="ECO:0000256" key="3">
    <source>
        <dbReference type="ARBA" id="ARBA00022692"/>
    </source>
</evidence>